<feature type="transmembrane region" description="Helical" evidence="8">
    <location>
        <begin position="74"/>
        <end position="92"/>
    </location>
</feature>
<feature type="transmembrane region" description="Helical" evidence="8">
    <location>
        <begin position="303"/>
        <end position="323"/>
    </location>
</feature>
<proteinExistence type="inferred from homology"/>
<dbReference type="NCBIfam" id="TIGR00710">
    <property type="entry name" value="efflux_Bcr_CflA"/>
    <property type="match status" value="1"/>
</dbReference>
<dbReference type="InterPro" id="IPR004812">
    <property type="entry name" value="Efflux_drug-R_Bcr/CmlA"/>
</dbReference>
<evidence type="ECO:0000256" key="3">
    <source>
        <dbReference type="ARBA" id="ARBA00022448"/>
    </source>
</evidence>
<dbReference type="GO" id="GO:0042910">
    <property type="term" value="F:xenobiotic transmembrane transporter activity"/>
    <property type="evidence" value="ECO:0007669"/>
    <property type="project" value="InterPro"/>
</dbReference>
<feature type="transmembrane region" description="Helical" evidence="8">
    <location>
        <begin position="248"/>
        <end position="265"/>
    </location>
</feature>
<feature type="transmembrane region" description="Helical" evidence="8">
    <location>
        <begin position="161"/>
        <end position="183"/>
    </location>
</feature>
<keyword evidence="4" id="KW-1003">Cell membrane</keyword>
<comment type="subcellular location">
    <subcellularLocation>
        <location evidence="8">Cell inner membrane</location>
        <topology evidence="8">Multi-pass membrane protein</topology>
    </subcellularLocation>
    <subcellularLocation>
        <location evidence="1">Cell membrane</location>
        <topology evidence="1">Multi-pass membrane protein</topology>
    </subcellularLocation>
</comment>
<sequence>MHTPPSKVQVAALVFLVFFSPLAIDIYLPALTQISSAFDVAHTRAQDTITWFLFAMGVGQLFAGPLADKLGRRTVALGGIAIYGLSACLAWAAQSIEWMLTARLLQGLGACATSVAAFATVRDMYGPERSGKVISYLNGAICFIPALAPILGSYLTQQYGWRANFSFMAGFALFVGSLVIFNMRETNPTQTGQRYFALSRYIQVLKTPTFVFHASLCLLAMAVILAYVTSAPVVLMEQMGLSMNAFTFWFGLNAVFNIAACMLAPKIMDRVGTHLTLQLGIVSLLIAGSMMVLGANMNTPESFMIPVVMSSIGFALILGAAAGKALAPFGDKAGTAAALLGLFQMSGAGLLVGIMQRIGLDAPYMIALHMWLVLPALFILRSNVGKGWHQVLKIG</sequence>
<dbReference type="SUPFAM" id="SSF103473">
    <property type="entry name" value="MFS general substrate transporter"/>
    <property type="match status" value="1"/>
</dbReference>
<feature type="transmembrane region" description="Helical" evidence="8">
    <location>
        <begin position="204"/>
        <end position="228"/>
    </location>
</feature>
<keyword evidence="8" id="KW-0997">Cell inner membrane</keyword>
<dbReference type="PANTHER" id="PTHR23502:SF70">
    <property type="entry name" value="BCR_CFLA FAMILY EFFLUX TRANSPORTER"/>
    <property type="match status" value="1"/>
</dbReference>
<evidence type="ECO:0000313" key="10">
    <source>
        <dbReference type="EMBL" id="SEG72506.1"/>
    </source>
</evidence>
<feature type="transmembrane region" description="Helical" evidence="8">
    <location>
        <begin position="335"/>
        <end position="356"/>
    </location>
</feature>
<dbReference type="InterPro" id="IPR036259">
    <property type="entry name" value="MFS_trans_sf"/>
</dbReference>
<protein>
    <recommendedName>
        <fullName evidence="8">Bcr/CflA family efflux transporter</fullName>
    </recommendedName>
</protein>
<dbReference type="AlphaFoldDB" id="A0A1H6CJC2"/>
<gene>
    <name evidence="10" type="ORF">SAMN04488244_14023</name>
</gene>
<dbReference type="InterPro" id="IPR011701">
    <property type="entry name" value="MFS"/>
</dbReference>
<evidence type="ECO:0000256" key="2">
    <source>
        <dbReference type="ARBA" id="ARBA00006236"/>
    </source>
</evidence>
<evidence type="ECO:0000256" key="8">
    <source>
        <dbReference type="RuleBase" id="RU365088"/>
    </source>
</evidence>
<keyword evidence="3 8" id="KW-0813">Transport</keyword>
<feature type="transmembrane region" description="Helical" evidence="8">
    <location>
        <begin position="277"/>
        <end position="297"/>
    </location>
</feature>
<dbReference type="RefSeq" id="WP_103882590.1">
    <property type="nucleotide sequence ID" value="NZ_FNVG01000040.1"/>
</dbReference>
<evidence type="ECO:0000259" key="9">
    <source>
        <dbReference type="PROSITE" id="PS50850"/>
    </source>
</evidence>
<dbReference type="EMBL" id="FNVG01000040">
    <property type="protein sequence ID" value="SEG72506.1"/>
    <property type="molecule type" value="Genomic_DNA"/>
</dbReference>
<evidence type="ECO:0000256" key="4">
    <source>
        <dbReference type="ARBA" id="ARBA00022475"/>
    </source>
</evidence>
<evidence type="ECO:0000256" key="7">
    <source>
        <dbReference type="ARBA" id="ARBA00023136"/>
    </source>
</evidence>
<name>A0A1H6CJC2_9VIBR</name>
<dbReference type="GO" id="GO:0005886">
    <property type="term" value="C:plasma membrane"/>
    <property type="evidence" value="ECO:0007669"/>
    <property type="project" value="UniProtKB-SubCell"/>
</dbReference>
<dbReference type="Pfam" id="PF07690">
    <property type="entry name" value="MFS_1"/>
    <property type="match status" value="1"/>
</dbReference>
<organism evidence="10 11">
    <name type="scientific">Vibrio hangzhouensis</name>
    <dbReference type="NCBI Taxonomy" id="462991"/>
    <lineage>
        <taxon>Bacteria</taxon>
        <taxon>Pseudomonadati</taxon>
        <taxon>Pseudomonadota</taxon>
        <taxon>Gammaproteobacteria</taxon>
        <taxon>Vibrionales</taxon>
        <taxon>Vibrionaceae</taxon>
        <taxon>Vibrio</taxon>
    </lineage>
</organism>
<comment type="similarity">
    <text evidence="2 8">Belongs to the major facilitator superfamily. Bcr/CmlA family.</text>
</comment>
<dbReference type="PROSITE" id="PS50850">
    <property type="entry name" value="MFS"/>
    <property type="match status" value="1"/>
</dbReference>
<dbReference type="PANTHER" id="PTHR23502">
    <property type="entry name" value="MAJOR FACILITATOR SUPERFAMILY"/>
    <property type="match status" value="1"/>
</dbReference>
<keyword evidence="6 8" id="KW-1133">Transmembrane helix</keyword>
<dbReference type="Proteomes" id="UP000236721">
    <property type="component" value="Unassembled WGS sequence"/>
</dbReference>
<keyword evidence="5 8" id="KW-0812">Transmembrane</keyword>
<evidence type="ECO:0000256" key="1">
    <source>
        <dbReference type="ARBA" id="ARBA00004651"/>
    </source>
</evidence>
<evidence type="ECO:0000256" key="6">
    <source>
        <dbReference type="ARBA" id="ARBA00022989"/>
    </source>
</evidence>
<keyword evidence="11" id="KW-1185">Reference proteome</keyword>
<feature type="transmembrane region" description="Helical" evidence="8">
    <location>
        <begin position="133"/>
        <end position="155"/>
    </location>
</feature>
<accession>A0A1H6CJC2</accession>
<dbReference type="PROSITE" id="PS00216">
    <property type="entry name" value="SUGAR_TRANSPORT_1"/>
    <property type="match status" value="1"/>
</dbReference>
<feature type="transmembrane region" description="Helical" evidence="8">
    <location>
        <begin position="362"/>
        <end position="380"/>
    </location>
</feature>
<dbReference type="GO" id="GO:1990961">
    <property type="term" value="P:xenobiotic detoxification by transmembrane export across the plasma membrane"/>
    <property type="evidence" value="ECO:0007669"/>
    <property type="project" value="InterPro"/>
</dbReference>
<evidence type="ECO:0000313" key="11">
    <source>
        <dbReference type="Proteomes" id="UP000236721"/>
    </source>
</evidence>
<reference evidence="11" key="1">
    <citation type="submission" date="2016-10" db="EMBL/GenBank/DDBJ databases">
        <authorList>
            <person name="Varghese N."/>
            <person name="Submissions S."/>
        </authorList>
    </citation>
    <scope>NUCLEOTIDE SEQUENCE [LARGE SCALE GENOMIC DNA]</scope>
    <source>
        <strain evidence="11">CGMCC 1.7062</strain>
    </source>
</reference>
<feature type="transmembrane region" description="Helical" evidence="8">
    <location>
        <begin position="49"/>
        <end position="67"/>
    </location>
</feature>
<dbReference type="InterPro" id="IPR005829">
    <property type="entry name" value="Sugar_transporter_CS"/>
</dbReference>
<evidence type="ECO:0000256" key="5">
    <source>
        <dbReference type="ARBA" id="ARBA00022692"/>
    </source>
</evidence>
<dbReference type="Gene3D" id="1.20.1720.10">
    <property type="entry name" value="Multidrug resistance protein D"/>
    <property type="match status" value="1"/>
</dbReference>
<dbReference type="OrthoDB" id="9814303at2"/>
<comment type="caution">
    <text evidence="8">Lacks conserved residue(s) required for the propagation of feature annotation.</text>
</comment>
<feature type="domain" description="Major facilitator superfamily (MFS) profile" evidence="9">
    <location>
        <begin position="9"/>
        <end position="395"/>
    </location>
</feature>
<dbReference type="CDD" id="cd17320">
    <property type="entry name" value="MFS_MdfA_MDR_like"/>
    <property type="match status" value="1"/>
</dbReference>
<dbReference type="InterPro" id="IPR020846">
    <property type="entry name" value="MFS_dom"/>
</dbReference>
<keyword evidence="7 8" id="KW-0472">Membrane</keyword>
<feature type="transmembrane region" description="Helical" evidence="8">
    <location>
        <begin position="104"/>
        <end position="121"/>
    </location>
</feature>